<feature type="domain" description="TauD/TfdA-like" evidence="7">
    <location>
        <begin position="120"/>
        <end position="399"/>
    </location>
</feature>
<dbReference type="Pfam" id="PF02668">
    <property type="entry name" value="TauD"/>
    <property type="match status" value="1"/>
</dbReference>
<dbReference type="InterPro" id="IPR003819">
    <property type="entry name" value="TauD/TfdA-like"/>
</dbReference>
<dbReference type="GO" id="GO:0005737">
    <property type="term" value="C:cytoplasm"/>
    <property type="evidence" value="ECO:0007669"/>
    <property type="project" value="TreeGrafter"/>
</dbReference>
<dbReference type="InterPro" id="IPR042098">
    <property type="entry name" value="TauD-like_sf"/>
</dbReference>
<evidence type="ECO:0000256" key="3">
    <source>
        <dbReference type="ARBA" id="ARBA00022723"/>
    </source>
</evidence>
<reference evidence="8" key="2">
    <citation type="submission" date="2021-01" db="EMBL/GenBank/DDBJ databases">
        <authorList>
            <person name="Schikora-Tamarit M.A."/>
        </authorList>
    </citation>
    <scope>NUCLEOTIDE SEQUENCE</scope>
    <source>
        <strain evidence="8">CBS6341</strain>
    </source>
</reference>
<evidence type="ECO:0000256" key="2">
    <source>
        <dbReference type="ARBA" id="ARBA00005896"/>
    </source>
</evidence>
<dbReference type="GO" id="GO:0016706">
    <property type="term" value="F:2-oxoglutarate-dependent dioxygenase activity"/>
    <property type="evidence" value="ECO:0007669"/>
    <property type="project" value="TreeGrafter"/>
</dbReference>
<dbReference type="PANTHER" id="PTHR30468">
    <property type="entry name" value="ALPHA-KETOGLUTARATE-DEPENDENT SULFONATE DIOXYGENASE"/>
    <property type="match status" value="1"/>
</dbReference>
<dbReference type="PANTHER" id="PTHR30468:SF9">
    <property type="entry name" value="ALPHA-KETOGLUTARATE-DEPENDENT TAURINE DIOXYGENASE (AFU_ORTHOLOGUE AFUA_3G01010)"/>
    <property type="match status" value="1"/>
</dbReference>
<sequence>MAPTAETITETVDKIAELKLSNSKLDSNPTTIEVELKNSFNIKPGYASQYSDQLPEQTKKRFAKHGIDISKGYPKNPDTFPYFLDEGIKATSRSPGWEEFQERGKFADKSKKNLFAKATEVKDLSKYIGTELVGVKLSELNEVELDELSLLISERVVVFFRNQDLSPQDQIRIGGYLGHEIEKHPLGAHVPLPGIEGPTGITTIWGKYYRKERPQAGGFRKRGGRGWHQDLVHLDGNGYAHLHLDAIPATGGDTAFASLYGAYDKLSPAFQKFIEGLTVVQRSAHSYYDRADPLSGPKYIEKEYPLVFTHPVTGWKSLYLNRIFTVRIKELEPEESDIVLKHLFTIIETNLDIQARVNWANTSQDRSLGASVFWDNRIANHYAIDDYDDDEDPRHGTRVVSLVSKLYLDPESKSQRESLGLAS</sequence>
<keyword evidence="4" id="KW-0223">Dioxygenase</keyword>
<evidence type="ECO:0000313" key="8">
    <source>
        <dbReference type="EMBL" id="KAH3680882.1"/>
    </source>
</evidence>
<comment type="cofactor">
    <cofactor evidence="1">
        <name>Fe(2+)</name>
        <dbReference type="ChEBI" id="CHEBI:29033"/>
    </cofactor>
</comment>
<protein>
    <recommendedName>
        <fullName evidence="7">TauD/TfdA-like domain-containing protein</fullName>
    </recommendedName>
</protein>
<dbReference type="EMBL" id="JAEUBF010000026">
    <property type="protein sequence ID" value="KAH3680882.1"/>
    <property type="molecule type" value="Genomic_DNA"/>
</dbReference>
<proteinExistence type="inferred from homology"/>
<keyword evidence="5" id="KW-0560">Oxidoreductase</keyword>
<evidence type="ECO:0000313" key="9">
    <source>
        <dbReference type="Proteomes" id="UP000769528"/>
    </source>
</evidence>
<dbReference type="AlphaFoldDB" id="A0A9P8PYH3"/>
<organism evidence="8 9">
    <name type="scientific">Wickerhamomyces mucosus</name>
    <dbReference type="NCBI Taxonomy" id="1378264"/>
    <lineage>
        <taxon>Eukaryota</taxon>
        <taxon>Fungi</taxon>
        <taxon>Dikarya</taxon>
        <taxon>Ascomycota</taxon>
        <taxon>Saccharomycotina</taxon>
        <taxon>Saccharomycetes</taxon>
        <taxon>Phaffomycetales</taxon>
        <taxon>Wickerhamomycetaceae</taxon>
        <taxon>Wickerhamomyces</taxon>
    </lineage>
</organism>
<reference evidence="8" key="1">
    <citation type="journal article" date="2021" name="Open Biol.">
        <title>Shared evolutionary footprints suggest mitochondrial oxidative damage underlies multiple complex I losses in fungi.</title>
        <authorList>
            <person name="Schikora-Tamarit M.A."/>
            <person name="Marcet-Houben M."/>
            <person name="Nosek J."/>
            <person name="Gabaldon T."/>
        </authorList>
    </citation>
    <scope>NUCLEOTIDE SEQUENCE</scope>
    <source>
        <strain evidence="8">CBS6341</strain>
    </source>
</reference>
<evidence type="ECO:0000256" key="6">
    <source>
        <dbReference type="ARBA" id="ARBA00023004"/>
    </source>
</evidence>
<evidence type="ECO:0000256" key="1">
    <source>
        <dbReference type="ARBA" id="ARBA00001954"/>
    </source>
</evidence>
<dbReference type="SUPFAM" id="SSF51197">
    <property type="entry name" value="Clavaminate synthase-like"/>
    <property type="match status" value="1"/>
</dbReference>
<keyword evidence="6" id="KW-0408">Iron</keyword>
<accession>A0A9P8PYH3</accession>
<evidence type="ECO:0000256" key="5">
    <source>
        <dbReference type="ARBA" id="ARBA00023002"/>
    </source>
</evidence>
<comment type="caution">
    <text evidence="8">The sequence shown here is derived from an EMBL/GenBank/DDBJ whole genome shotgun (WGS) entry which is preliminary data.</text>
</comment>
<dbReference type="OrthoDB" id="10257314at2759"/>
<dbReference type="Gene3D" id="3.60.130.10">
    <property type="entry name" value="Clavaminate synthase-like"/>
    <property type="match status" value="1"/>
</dbReference>
<evidence type="ECO:0000256" key="4">
    <source>
        <dbReference type="ARBA" id="ARBA00022964"/>
    </source>
</evidence>
<keyword evidence="3" id="KW-0479">Metal-binding</keyword>
<dbReference type="GO" id="GO:0046872">
    <property type="term" value="F:metal ion binding"/>
    <property type="evidence" value="ECO:0007669"/>
    <property type="project" value="UniProtKB-KW"/>
</dbReference>
<evidence type="ECO:0000259" key="7">
    <source>
        <dbReference type="Pfam" id="PF02668"/>
    </source>
</evidence>
<gene>
    <name evidence="8" type="ORF">WICMUC_000025</name>
</gene>
<dbReference type="Proteomes" id="UP000769528">
    <property type="component" value="Unassembled WGS sequence"/>
</dbReference>
<keyword evidence="9" id="KW-1185">Reference proteome</keyword>
<name>A0A9P8PYH3_9ASCO</name>
<dbReference type="InterPro" id="IPR051323">
    <property type="entry name" value="AtsK-like"/>
</dbReference>
<comment type="similarity">
    <text evidence="2">Belongs to the TfdA dioxygenase family.</text>
</comment>